<dbReference type="SFLD" id="SFLDS00003">
    <property type="entry name" value="Haloacid_Dehalogenase"/>
    <property type="match status" value="1"/>
</dbReference>
<evidence type="ECO:0000256" key="3">
    <source>
        <dbReference type="ARBA" id="ARBA00022842"/>
    </source>
</evidence>
<comment type="cofactor">
    <cofactor evidence="1">
        <name>Mg(2+)</name>
        <dbReference type="ChEBI" id="CHEBI:18420"/>
    </cofactor>
</comment>
<sequence>MLLLLCISPPAAALRAAGGAAAPPLLRLRGGRVDACLFDFDGTLVQSEDVHRRAFGQVLGVELPEDLWNAQCVGRSPRAIMERHLPPGRLRDGQTIEQLLQQRSAIFEDHIARGLLEPTAGAQERAFVKEARRRGIRCAIVSSGSRAYIMKALEALGLTADFELVVAGDDEVVVAAGKHKPDPFPYTYAADVLGVDPTACLVFEDSLAGIRSGQAAGMRVVAIRTILNEHLSVSEEHNAPPPATLPSESPLHPLAALVNGFDELPETVLG</sequence>
<dbReference type="InterPro" id="IPR023198">
    <property type="entry name" value="PGP-like_dom2"/>
</dbReference>
<dbReference type="Gene3D" id="3.40.50.1000">
    <property type="entry name" value="HAD superfamily/HAD-like"/>
    <property type="match status" value="1"/>
</dbReference>
<comment type="caution">
    <text evidence="5">The sequence shown here is derived from an EMBL/GenBank/DDBJ whole genome shotgun (WGS) entry which is preliminary data.</text>
</comment>
<gene>
    <name evidence="5" type="ORF">AB1Y20_002879</name>
</gene>
<keyword evidence="2" id="KW-0479">Metal-binding</keyword>
<dbReference type="CDD" id="cd07505">
    <property type="entry name" value="HAD_BPGM-like"/>
    <property type="match status" value="1"/>
</dbReference>
<dbReference type="InterPro" id="IPR051600">
    <property type="entry name" value="Beta-PGM-like"/>
</dbReference>
<evidence type="ECO:0008006" key="7">
    <source>
        <dbReference type="Google" id="ProtNLM"/>
    </source>
</evidence>
<dbReference type="EMBL" id="JBGBPQ010000010">
    <property type="protein sequence ID" value="KAL1518591.1"/>
    <property type="molecule type" value="Genomic_DNA"/>
</dbReference>
<organism evidence="5 6">
    <name type="scientific">Prymnesium parvum</name>
    <name type="common">Toxic golden alga</name>
    <dbReference type="NCBI Taxonomy" id="97485"/>
    <lineage>
        <taxon>Eukaryota</taxon>
        <taxon>Haptista</taxon>
        <taxon>Haptophyta</taxon>
        <taxon>Prymnesiophyceae</taxon>
        <taxon>Prymnesiales</taxon>
        <taxon>Prymnesiaceae</taxon>
        <taxon>Prymnesium</taxon>
    </lineage>
</organism>
<name>A0AB34JAM3_PRYPA</name>
<dbReference type="SFLD" id="SFLDG01129">
    <property type="entry name" value="C1.5:_HAD__Beta-PGM__Phosphata"/>
    <property type="match status" value="1"/>
</dbReference>
<dbReference type="PRINTS" id="PR00413">
    <property type="entry name" value="HADHALOGNASE"/>
</dbReference>
<protein>
    <recommendedName>
        <fullName evidence="7">Riboflavin kinase</fullName>
    </recommendedName>
</protein>
<evidence type="ECO:0000256" key="1">
    <source>
        <dbReference type="ARBA" id="ARBA00001946"/>
    </source>
</evidence>
<dbReference type="PANTHER" id="PTHR46193:SF18">
    <property type="entry name" value="HEXITOL PHOSPHATASE B"/>
    <property type="match status" value="1"/>
</dbReference>
<dbReference type="SUPFAM" id="SSF56784">
    <property type="entry name" value="HAD-like"/>
    <property type="match status" value="1"/>
</dbReference>
<evidence type="ECO:0000256" key="2">
    <source>
        <dbReference type="ARBA" id="ARBA00022723"/>
    </source>
</evidence>
<proteinExistence type="predicted"/>
<dbReference type="GO" id="GO:0003824">
    <property type="term" value="F:catalytic activity"/>
    <property type="evidence" value="ECO:0007669"/>
    <property type="project" value="UniProtKB-ARBA"/>
</dbReference>
<dbReference type="NCBIfam" id="TIGR01509">
    <property type="entry name" value="HAD-SF-IA-v3"/>
    <property type="match status" value="1"/>
</dbReference>
<dbReference type="AlphaFoldDB" id="A0AB34JAM3"/>
<reference evidence="5 6" key="1">
    <citation type="journal article" date="2024" name="Science">
        <title>Giant polyketide synthase enzymes in the biosynthesis of giant marine polyether toxins.</title>
        <authorList>
            <person name="Fallon T.R."/>
            <person name="Shende V.V."/>
            <person name="Wierzbicki I.H."/>
            <person name="Pendleton A.L."/>
            <person name="Watervoot N.F."/>
            <person name="Auber R.P."/>
            <person name="Gonzalez D.J."/>
            <person name="Wisecaver J.H."/>
            <person name="Moore B.S."/>
        </authorList>
    </citation>
    <scope>NUCLEOTIDE SEQUENCE [LARGE SCALE GENOMIC DNA]</scope>
    <source>
        <strain evidence="5 6">12B1</strain>
    </source>
</reference>
<keyword evidence="6" id="KW-1185">Reference proteome</keyword>
<dbReference type="GO" id="GO:0046872">
    <property type="term" value="F:metal ion binding"/>
    <property type="evidence" value="ECO:0007669"/>
    <property type="project" value="UniProtKB-KW"/>
</dbReference>
<dbReference type="Gene3D" id="1.10.150.240">
    <property type="entry name" value="Putative phosphatase, domain 2"/>
    <property type="match status" value="1"/>
</dbReference>
<keyword evidence="4" id="KW-0119">Carbohydrate metabolism</keyword>
<evidence type="ECO:0000313" key="5">
    <source>
        <dbReference type="EMBL" id="KAL1518591.1"/>
    </source>
</evidence>
<dbReference type="InterPro" id="IPR023214">
    <property type="entry name" value="HAD_sf"/>
</dbReference>
<accession>A0AB34JAM3</accession>
<evidence type="ECO:0000313" key="6">
    <source>
        <dbReference type="Proteomes" id="UP001515480"/>
    </source>
</evidence>
<keyword evidence="3" id="KW-0460">Magnesium</keyword>
<dbReference type="InterPro" id="IPR006439">
    <property type="entry name" value="HAD-SF_hydro_IA"/>
</dbReference>
<dbReference type="PANTHER" id="PTHR46193">
    <property type="entry name" value="6-PHOSPHOGLUCONATE PHOSPHATASE"/>
    <property type="match status" value="1"/>
</dbReference>
<dbReference type="InterPro" id="IPR036412">
    <property type="entry name" value="HAD-like_sf"/>
</dbReference>
<dbReference type="Pfam" id="PF00702">
    <property type="entry name" value="Hydrolase"/>
    <property type="match status" value="1"/>
</dbReference>
<evidence type="ECO:0000256" key="4">
    <source>
        <dbReference type="ARBA" id="ARBA00023277"/>
    </source>
</evidence>
<dbReference type="Proteomes" id="UP001515480">
    <property type="component" value="Unassembled WGS sequence"/>
</dbReference>